<dbReference type="Pfam" id="PF16375">
    <property type="entry name" value="DUF4986"/>
    <property type="match status" value="1"/>
</dbReference>
<evidence type="ECO:0000313" key="6">
    <source>
        <dbReference type="EMBL" id="MDT0345957.1"/>
    </source>
</evidence>
<feature type="domain" description="Glycoside hydrolase GH146 substrate-binding" evidence="4">
    <location>
        <begin position="621"/>
        <end position="756"/>
    </location>
</feature>
<gene>
    <name evidence="6" type="ORF">RM590_25705</name>
</gene>
<accession>A0ABU2MX52</accession>
<evidence type="ECO:0000259" key="5">
    <source>
        <dbReference type="Pfam" id="PF20736"/>
    </source>
</evidence>
<reference evidence="7" key="1">
    <citation type="submission" date="2023-07" db="EMBL/GenBank/DDBJ databases">
        <title>30 novel species of actinomycetes from the DSMZ collection.</title>
        <authorList>
            <person name="Nouioui I."/>
        </authorList>
    </citation>
    <scope>NUCLEOTIDE SEQUENCE [LARGE SCALE GENOMIC DNA]</scope>
    <source>
        <strain evidence="7">DSM 44938</strain>
    </source>
</reference>
<evidence type="ECO:0000256" key="1">
    <source>
        <dbReference type="SAM" id="MobiDB-lite"/>
    </source>
</evidence>
<dbReference type="SUPFAM" id="SSF48208">
    <property type="entry name" value="Six-hairpin glycosidases"/>
    <property type="match status" value="1"/>
</dbReference>
<dbReference type="Pfam" id="PF20620">
    <property type="entry name" value="DUF6805"/>
    <property type="match status" value="1"/>
</dbReference>
<dbReference type="PANTHER" id="PTHR31151">
    <property type="entry name" value="PROLINE-TRNA LIGASE (DUF1680)"/>
    <property type="match status" value="1"/>
</dbReference>
<feature type="domain" description="Non-reducing end beta-L-arabinofuranosidase-like GH127 middle" evidence="5">
    <location>
        <begin position="399"/>
        <end position="491"/>
    </location>
</feature>
<feature type="compositionally biased region" description="Basic and acidic residues" evidence="1">
    <location>
        <begin position="638"/>
        <end position="647"/>
    </location>
</feature>
<feature type="domain" description="DUF4986" evidence="3">
    <location>
        <begin position="521"/>
        <end position="597"/>
    </location>
</feature>
<dbReference type="GO" id="GO:0016787">
    <property type="term" value="F:hydrolase activity"/>
    <property type="evidence" value="ECO:0007669"/>
    <property type="project" value="UniProtKB-KW"/>
</dbReference>
<sequence length="758" mass="82052">MEAFALDRTRLLDGPFLRAQDACVAYLSELDPDRLLAPFRREAGLPPVAKSYGNWESGGLDGHIGGHYLSAASLLYAATGRPELKDRAAYVVERLAECQDALGTGYLGGVPRGAELWDRLAAGEVTASGFALDDRWVPLYNLHKTFAGLLDTHRYTGDERALRMAVRFADWWLGLAAGLSDDGFEEILATEFGGMNESFAELAARTGRADHLAMARRFSHRALLDPALAGRDALDGLHANTQIPKAVGWQRTAEVAGDPELARAAAFFFERVAGHRSVSVGGNSVGEHFHSATDYTRVIEDREGPETCNTANMLKLARMLFLAAPRPELIDFYERATFNHVLSSVHPDRPGFVYFTPMRPAHYRVYSSPQHCFWCCVGTGLENHARYGELIYTHDGDDLAVHLYLPSTLDWPERGLTLTQRAGFPDGREISLDLGLTTGPREFTLRLRRPAWAAAMTVAVNGSPVPAEPGPDGRVPVTRRWADGDRVTVELAAATVAEPLPDGSPWVSFRHGPAVLAARAGTHGLDGLVADDSRMGHVAAGPLHALAGVPVVTADPPASALKPLDAEAGTFLLDTDTEPVVLEPFAGIHDARYTVYWSTATPETLQRRRAELRRADETGLRLDERTADKVAAGEQQPETEHDFDGADTRAGATGDRRCRSATGWFGYTLRDASGEAAELSLTCVGTGDRRACQITVNGHPLAAVDGSGAPEGTFYELSRPLTDAMRAAAAADGRFEVRLTAAPGSATPEVHLVRLLRR</sequence>
<dbReference type="InterPro" id="IPR008928">
    <property type="entry name" value="6-hairpin_glycosidase_sf"/>
</dbReference>
<comment type="caution">
    <text evidence="6">The sequence shown here is derived from an EMBL/GenBank/DDBJ whole genome shotgun (WGS) entry which is preliminary data.</text>
</comment>
<dbReference type="PANTHER" id="PTHR31151:SF0">
    <property type="entry name" value="PROLINE-TRNA LIGASE (DUF1680)"/>
    <property type="match status" value="1"/>
</dbReference>
<dbReference type="InterPro" id="IPR012878">
    <property type="entry name" value="Beta-AFase-like_GH127_cat"/>
</dbReference>
<dbReference type="Pfam" id="PF07944">
    <property type="entry name" value="Beta-AFase-like_GH127_cat"/>
    <property type="match status" value="1"/>
</dbReference>
<evidence type="ECO:0000259" key="3">
    <source>
        <dbReference type="Pfam" id="PF16375"/>
    </source>
</evidence>
<proteinExistence type="predicted"/>
<dbReference type="Proteomes" id="UP001183246">
    <property type="component" value="Unassembled WGS sequence"/>
</dbReference>
<evidence type="ECO:0000313" key="7">
    <source>
        <dbReference type="Proteomes" id="UP001183246"/>
    </source>
</evidence>
<keyword evidence="7" id="KW-1185">Reference proteome</keyword>
<keyword evidence="6" id="KW-0378">Hydrolase</keyword>
<feature type="domain" description="Non-reducing end beta-L-arabinofuranosidase-like GH127 catalytic" evidence="2">
    <location>
        <begin position="10"/>
        <end position="389"/>
    </location>
</feature>
<feature type="region of interest" description="Disordered" evidence="1">
    <location>
        <begin position="616"/>
        <end position="654"/>
    </location>
</feature>
<dbReference type="InterPro" id="IPR049046">
    <property type="entry name" value="Beta-AFase-like_GH127_middle"/>
</dbReference>
<name>A0ABU2MX52_9ACTN</name>
<dbReference type="RefSeq" id="WP_311707092.1">
    <property type="nucleotide sequence ID" value="NZ_JAVREL010000017.1"/>
</dbReference>
<organism evidence="6 7">
    <name type="scientific">Streptomyces litchfieldiae</name>
    <dbReference type="NCBI Taxonomy" id="3075543"/>
    <lineage>
        <taxon>Bacteria</taxon>
        <taxon>Bacillati</taxon>
        <taxon>Actinomycetota</taxon>
        <taxon>Actinomycetes</taxon>
        <taxon>Kitasatosporales</taxon>
        <taxon>Streptomycetaceae</taxon>
        <taxon>Streptomyces</taxon>
    </lineage>
</organism>
<dbReference type="EMBL" id="JAVREL010000017">
    <property type="protein sequence ID" value="MDT0345957.1"/>
    <property type="molecule type" value="Genomic_DNA"/>
</dbReference>
<dbReference type="Pfam" id="PF20736">
    <property type="entry name" value="Glyco_hydro127M"/>
    <property type="match status" value="1"/>
</dbReference>
<dbReference type="InterPro" id="IPR032275">
    <property type="entry name" value="DUF4986"/>
</dbReference>
<evidence type="ECO:0000259" key="2">
    <source>
        <dbReference type="Pfam" id="PF07944"/>
    </source>
</evidence>
<feature type="compositionally biased region" description="Basic and acidic residues" evidence="1">
    <location>
        <begin position="616"/>
        <end position="628"/>
    </location>
</feature>
<evidence type="ECO:0000259" key="4">
    <source>
        <dbReference type="Pfam" id="PF20620"/>
    </source>
</evidence>
<protein>
    <submittedName>
        <fullName evidence="6">Glycoside hydrolase family 127 protein</fullName>
    </submittedName>
</protein>
<dbReference type="InterPro" id="IPR046544">
    <property type="entry name" value="GH146_SB_dom"/>
</dbReference>